<feature type="domain" description="CAAX prenyl protease 2/Lysostaphin resistance protein A-like" evidence="2">
    <location>
        <begin position="237"/>
        <end position="346"/>
    </location>
</feature>
<keyword evidence="1" id="KW-0472">Membrane</keyword>
<dbReference type="Pfam" id="PF02517">
    <property type="entry name" value="Rce1-like"/>
    <property type="match status" value="1"/>
</dbReference>
<evidence type="ECO:0000259" key="2">
    <source>
        <dbReference type="Pfam" id="PF02517"/>
    </source>
</evidence>
<sequence length="362" mass="38084">MRPAEEEPGDEYVTEGTAAGEAGAVAEASAVAEANAAGEAGAVAERDAAAEHGAADLSPVDLAAADLAATDLPATGRGAADRPVIEPGVIESGVVEPGVAAPDAIVPARRDPWRWTLDHLRRPLGNGQALVFAVLLLAAVNYLLHRSAWVESLPDLVVALAVTGLFAGLAWWSGHALEEMGLDRKSWPLGLKWSAIIVAAVASVYLMGALLPVTRSLFTDDRYAKLTVTQVAVRVLVDVPFATVLAEEVAFRGVLFGLALRRWQPLWATAFSALMFGCWHILSSLHLNTEKPALTSLLGPSEFGAALADLGTVVFTGLGGALFCELRRRSGSLLVPMSFHWATNALGYVFGFLVRVGVLGHV</sequence>
<evidence type="ECO:0000313" key="3">
    <source>
        <dbReference type="EMBL" id="GAA1963010.1"/>
    </source>
</evidence>
<dbReference type="EMBL" id="BAAAQM010000008">
    <property type="protein sequence ID" value="GAA1963010.1"/>
    <property type="molecule type" value="Genomic_DNA"/>
</dbReference>
<proteinExistence type="predicted"/>
<dbReference type="InterPro" id="IPR003675">
    <property type="entry name" value="Rce1/LyrA-like_dom"/>
</dbReference>
<feature type="transmembrane region" description="Helical" evidence="1">
    <location>
        <begin position="124"/>
        <end position="144"/>
    </location>
</feature>
<gene>
    <name evidence="3" type="ORF">GCM10009838_20030</name>
</gene>
<reference evidence="4" key="1">
    <citation type="journal article" date="2019" name="Int. J. Syst. Evol. Microbiol.">
        <title>The Global Catalogue of Microorganisms (GCM) 10K type strain sequencing project: providing services to taxonomists for standard genome sequencing and annotation.</title>
        <authorList>
            <consortium name="The Broad Institute Genomics Platform"/>
            <consortium name="The Broad Institute Genome Sequencing Center for Infectious Disease"/>
            <person name="Wu L."/>
            <person name="Ma J."/>
        </authorList>
    </citation>
    <scope>NUCLEOTIDE SEQUENCE [LARGE SCALE GENOMIC DNA]</scope>
    <source>
        <strain evidence="4">JCM 16013</strain>
    </source>
</reference>
<name>A0ABP5CF06_9ACTN</name>
<evidence type="ECO:0000313" key="4">
    <source>
        <dbReference type="Proteomes" id="UP001499854"/>
    </source>
</evidence>
<dbReference type="Proteomes" id="UP001499854">
    <property type="component" value="Unassembled WGS sequence"/>
</dbReference>
<feature type="transmembrane region" description="Helical" evidence="1">
    <location>
        <begin position="189"/>
        <end position="211"/>
    </location>
</feature>
<keyword evidence="1" id="KW-0812">Transmembrane</keyword>
<feature type="transmembrane region" description="Helical" evidence="1">
    <location>
        <begin position="156"/>
        <end position="177"/>
    </location>
</feature>
<evidence type="ECO:0000256" key="1">
    <source>
        <dbReference type="SAM" id="Phobius"/>
    </source>
</evidence>
<organism evidence="3 4">
    <name type="scientific">Catenulispora subtropica</name>
    <dbReference type="NCBI Taxonomy" id="450798"/>
    <lineage>
        <taxon>Bacteria</taxon>
        <taxon>Bacillati</taxon>
        <taxon>Actinomycetota</taxon>
        <taxon>Actinomycetes</taxon>
        <taxon>Catenulisporales</taxon>
        <taxon>Catenulisporaceae</taxon>
        <taxon>Catenulispora</taxon>
    </lineage>
</organism>
<keyword evidence="1" id="KW-1133">Transmembrane helix</keyword>
<protein>
    <recommendedName>
        <fullName evidence="2">CAAX prenyl protease 2/Lysostaphin resistance protein A-like domain-containing protein</fullName>
    </recommendedName>
</protein>
<feature type="transmembrane region" description="Helical" evidence="1">
    <location>
        <begin position="338"/>
        <end position="358"/>
    </location>
</feature>
<feature type="transmembrane region" description="Helical" evidence="1">
    <location>
        <begin position="303"/>
        <end position="326"/>
    </location>
</feature>
<comment type="caution">
    <text evidence="3">The sequence shown here is derived from an EMBL/GenBank/DDBJ whole genome shotgun (WGS) entry which is preliminary data.</text>
</comment>
<accession>A0ABP5CF06</accession>
<keyword evidence="4" id="KW-1185">Reference proteome</keyword>
<feature type="transmembrane region" description="Helical" evidence="1">
    <location>
        <begin position="263"/>
        <end position="283"/>
    </location>
</feature>